<evidence type="ECO:0000313" key="3">
    <source>
        <dbReference type="EMBL" id="PKI65988.1"/>
    </source>
</evidence>
<dbReference type="InterPro" id="IPR043502">
    <property type="entry name" value="DNA/RNA_pol_sf"/>
</dbReference>
<dbReference type="GO" id="GO:0008270">
    <property type="term" value="F:zinc ion binding"/>
    <property type="evidence" value="ECO:0007669"/>
    <property type="project" value="InterPro"/>
</dbReference>
<protein>
    <recommendedName>
        <fullName evidence="2">CCHC-type domain-containing protein</fullName>
    </recommendedName>
</protein>
<sequence length="230" mass="26429">MRPAIIEKTGVQVVRTLFEVRNIALKAEMMLQGKNKPEYPRRNYIKKGSCVPNDNSKFANDALSHNDKNNEDKKLKAVDLKEQVKTTNPHAKPTSGKCFKCNQPGHQSSDYPRRKAINIVEREKEDEEIYCGPNGDEEEYKEETDNDGKNYVETRKKVEHPTRVKDLLDEFIDVMPEDIPDGLPPLRDIKYHIDLIHGASPPNSPHYHMSSKESEILKENVEELLHKGQI</sequence>
<dbReference type="Pfam" id="PF00098">
    <property type="entry name" value="zf-CCHC"/>
    <property type="match status" value="1"/>
</dbReference>
<evidence type="ECO:0000259" key="2">
    <source>
        <dbReference type="Pfam" id="PF00098"/>
    </source>
</evidence>
<dbReference type="Proteomes" id="UP000233551">
    <property type="component" value="Unassembled WGS sequence"/>
</dbReference>
<dbReference type="InterPro" id="IPR001878">
    <property type="entry name" value="Znf_CCHC"/>
</dbReference>
<dbReference type="PANTHER" id="PTHR35046:SF18">
    <property type="entry name" value="RNA-DIRECTED DNA POLYMERASE"/>
    <property type="match status" value="1"/>
</dbReference>
<accession>A0A2I0KBT4</accession>
<evidence type="ECO:0000313" key="4">
    <source>
        <dbReference type="Proteomes" id="UP000233551"/>
    </source>
</evidence>
<dbReference type="GO" id="GO:0003676">
    <property type="term" value="F:nucleic acid binding"/>
    <property type="evidence" value="ECO:0007669"/>
    <property type="project" value="InterPro"/>
</dbReference>
<dbReference type="SUPFAM" id="SSF56672">
    <property type="entry name" value="DNA/RNA polymerases"/>
    <property type="match status" value="1"/>
</dbReference>
<evidence type="ECO:0000256" key="1">
    <source>
        <dbReference type="SAM" id="MobiDB-lite"/>
    </source>
</evidence>
<proteinExistence type="predicted"/>
<name>A0A2I0KBT4_PUNGR</name>
<feature type="region of interest" description="Disordered" evidence="1">
    <location>
        <begin position="85"/>
        <end position="111"/>
    </location>
</feature>
<comment type="caution">
    <text evidence="3">The sequence shown here is derived from an EMBL/GenBank/DDBJ whole genome shotgun (WGS) entry which is preliminary data.</text>
</comment>
<reference evidence="3 4" key="1">
    <citation type="submission" date="2017-11" db="EMBL/GenBank/DDBJ databases">
        <title>De-novo sequencing of pomegranate (Punica granatum L.) genome.</title>
        <authorList>
            <person name="Akparov Z."/>
            <person name="Amiraslanov A."/>
            <person name="Hajiyeva S."/>
            <person name="Abbasov M."/>
            <person name="Kaur K."/>
            <person name="Hamwieh A."/>
            <person name="Solovyev V."/>
            <person name="Salamov A."/>
            <person name="Braich B."/>
            <person name="Kosarev P."/>
            <person name="Mahmoud A."/>
            <person name="Hajiyev E."/>
            <person name="Babayeva S."/>
            <person name="Izzatullayeva V."/>
            <person name="Mammadov A."/>
            <person name="Mammadov A."/>
            <person name="Sharifova S."/>
            <person name="Ojaghi J."/>
            <person name="Eynullazada K."/>
            <person name="Bayramov B."/>
            <person name="Abdulazimova A."/>
            <person name="Shahmuradov I."/>
        </authorList>
    </citation>
    <scope>NUCLEOTIDE SEQUENCE [LARGE SCALE GENOMIC DNA]</scope>
    <source>
        <strain evidence="4">cv. AG2017</strain>
        <tissue evidence="3">Leaf</tissue>
    </source>
</reference>
<gene>
    <name evidence="3" type="ORF">CRG98_013573</name>
</gene>
<dbReference type="Gene3D" id="3.10.10.10">
    <property type="entry name" value="HIV Type 1 Reverse Transcriptase, subunit A, domain 1"/>
    <property type="match status" value="1"/>
</dbReference>
<dbReference type="EMBL" id="PGOL01000697">
    <property type="protein sequence ID" value="PKI65988.1"/>
    <property type="molecule type" value="Genomic_DNA"/>
</dbReference>
<keyword evidence="4" id="KW-1185">Reference proteome</keyword>
<dbReference type="PANTHER" id="PTHR35046">
    <property type="entry name" value="ZINC KNUCKLE (CCHC-TYPE) FAMILY PROTEIN"/>
    <property type="match status" value="1"/>
</dbReference>
<feature type="domain" description="CCHC-type" evidence="2">
    <location>
        <begin position="96"/>
        <end position="110"/>
    </location>
</feature>
<organism evidence="3 4">
    <name type="scientific">Punica granatum</name>
    <name type="common">Pomegranate</name>
    <dbReference type="NCBI Taxonomy" id="22663"/>
    <lineage>
        <taxon>Eukaryota</taxon>
        <taxon>Viridiplantae</taxon>
        <taxon>Streptophyta</taxon>
        <taxon>Embryophyta</taxon>
        <taxon>Tracheophyta</taxon>
        <taxon>Spermatophyta</taxon>
        <taxon>Magnoliopsida</taxon>
        <taxon>eudicotyledons</taxon>
        <taxon>Gunneridae</taxon>
        <taxon>Pentapetalae</taxon>
        <taxon>rosids</taxon>
        <taxon>malvids</taxon>
        <taxon>Myrtales</taxon>
        <taxon>Lythraceae</taxon>
        <taxon>Punica</taxon>
    </lineage>
</organism>
<dbReference type="AlphaFoldDB" id="A0A2I0KBT4"/>